<reference evidence="2 3" key="1">
    <citation type="journal article" date="2016" name="Nat. Commun.">
        <title>Thousands of microbial genomes shed light on interconnected biogeochemical processes in an aquifer system.</title>
        <authorList>
            <person name="Anantharaman K."/>
            <person name="Brown C.T."/>
            <person name="Hug L.A."/>
            <person name="Sharon I."/>
            <person name="Castelle C.J."/>
            <person name="Probst A.J."/>
            <person name="Thomas B.C."/>
            <person name="Singh A."/>
            <person name="Wilkins M.J."/>
            <person name="Karaoz U."/>
            <person name="Brodie E.L."/>
            <person name="Williams K.H."/>
            <person name="Hubbard S.S."/>
            <person name="Banfield J.F."/>
        </authorList>
    </citation>
    <scope>NUCLEOTIDE SEQUENCE [LARGE SCALE GENOMIC DNA]</scope>
</reference>
<name>A0A1G2U4Q4_9BACT</name>
<dbReference type="Gene3D" id="2.60.40.10">
    <property type="entry name" value="Immunoglobulins"/>
    <property type="match status" value="2"/>
</dbReference>
<evidence type="ECO:0000313" key="3">
    <source>
        <dbReference type="Proteomes" id="UP000176800"/>
    </source>
</evidence>
<evidence type="ECO:0000313" key="2">
    <source>
        <dbReference type="EMBL" id="OHB04488.1"/>
    </source>
</evidence>
<dbReference type="SUPFAM" id="SSF55486">
    <property type="entry name" value="Metalloproteases ('zincins'), catalytic domain"/>
    <property type="match status" value="1"/>
</dbReference>
<accession>A0A1G2U4Q4</accession>
<dbReference type="InterPro" id="IPR013783">
    <property type="entry name" value="Ig-like_fold"/>
</dbReference>
<comment type="caution">
    <text evidence="2">The sequence shown here is derived from an EMBL/GenBank/DDBJ whole genome shotgun (WGS) entry which is preliminary data.</text>
</comment>
<protein>
    <recommendedName>
        <fullName evidence="1">Peptidase M11 gametolysin domain-containing protein</fullName>
    </recommendedName>
</protein>
<dbReference type="AlphaFoldDB" id="A0A1G2U4Q4"/>
<gene>
    <name evidence="2" type="ORF">A3B14_03600</name>
</gene>
<dbReference type="EMBL" id="MHWE01000006">
    <property type="protein sequence ID" value="OHB04488.1"/>
    <property type="molecule type" value="Genomic_DNA"/>
</dbReference>
<dbReference type="Pfam" id="PF05548">
    <property type="entry name" value="Peptidase_M11"/>
    <property type="match status" value="1"/>
</dbReference>
<dbReference type="Pfam" id="PF17957">
    <property type="entry name" value="Big_7"/>
    <property type="match status" value="1"/>
</dbReference>
<evidence type="ECO:0000259" key="1">
    <source>
        <dbReference type="Pfam" id="PF05548"/>
    </source>
</evidence>
<dbReference type="InterPro" id="IPR008752">
    <property type="entry name" value="Peptidase_M11"/>
</dbReference>
<feature type="domain" description="Peptidase M11 gametolysin" evidence="1">
    <location>
        <begin position="299"/>
        <end position="412"/>
    </location>
</feature>
<proteinExistence type="predicted"/>
<organism evidence="2 3">
    <name type="scientific">Candidatus Zambryskibacteria bacterium RIFCSPLOWO2_01_FULL_45_21</name>
    <dbReference type="NCBI Taxonomy" id="1802761"/>
    <lineage>
        <taxon>Bacteria</taxon>
        <taxon>Candidatus Zambryskiibacteriota</taxon>
    </lineage>
</organism>
<sequence length="816" mass="87151">MKNKIISLAIVGLLLGGSLGVPLVQAQTSSQQSTLLASFSQINEAFIQLLASVINALAGQEEENIENDNTTLPPVLSLSQYTVDLLNIANELKQAPAAKKQAATDRLSEFVQIRKDAMLQEIKNNPQAVINNALPAWAVSQLPQNVISFVEQRKQIRGKFQYLDVHYGDFYTGTAANEFYVTESGTGKRYRVHLTGSPQALTGDMVVIDGIILDDQIATTEKSIQVISSPNRTRSSTSAATPSLLSKIINALGRKVANAQTTTPIPKKVAVIMFNWQNDTRTLSVSAAKGTVFTNSNSSNSFYKENSFGKIELVGKYQSDGDVFGMVTVPYDNSNCSTMYSVWSDAADAEVQRLGFDLSGYDIKTYLFPSVACGWSGIAEVGGYPARSWIRSTDLGVITHELGHNLGSHHASSWSCTESGVRVPIGQDMNCVIGEYGDPYDVMGLGGMRHINNSHKDTTVYFSSLDWLDDQNIFTIDRNIAPDATYTITPIEWSSAGVQALRIPKDISPTGYPETYYYLEFRQPFGFDDFAASSPPVNGVTIRIATDYNFIVKSRLVDTTPSTYDFTDAPLAVGKTFTDPYKQINVTTLSVAPAEAQVRVSFGAVPCIQANPSFSINPTSASLYAGQSTSFAYTLTNNDTTSCPSSNFSITPTLPAGFSQSPSPINHSLAGGTGVSGTLIISSPTAATAGSYSITETAQNTSVPGNYQSTATLTMNILLPDTILPIVTINSPANGATVSKGNVQIVVSASDASGIAQIQILVDGVLKKTCFNTTSCSGTVKANGLTVGTHNITAQATDKGGPVANTATASITIIKK</sequence>
<dbReference type="Proteomes" id="UP000176800">
    <property type="component" value="Unassembled WGS sequence"/>
</dbReference>